<proteinExistence type="predicted"/>
<sequence length="76" mass="8700">MKVSVRSKLRDLAVYLTISLLFIYGLDNVHTLGGKLLILLALVAGSIYEYLFVDNSEAHSEYMRMYRKFRGLISGR</sequence>
<feature type="transmembrane region" description="Helical" evidence="1">
    <location>
        <begin position="36"/>
        <end position="53"/>
    </location>
</feature>
<dbReference type="EMBL" id="CP014854">
    <property type="protein sequence ID" value="ASI99385.1"/>
    <property type="molecule type" value="Genomic_DNA"/>
</dbReference>
<dbReference type="RefSeq" id="WP_088863314.1">
    <property type="nucleotide sequence ID" value="NZ_CP014854.1"/>
</dbReference>
<dbReference type="GeneID" id="33324567"/>
<dbReference type="Proteomes" id="UP000197156">
    <property type="component" value="Chromosome"/>
</dbReference>
<protein>
    <submittedName>
        <fullName evidence="2">Uncharacterized protein</fullName>
    </submittedName>
</protein>
<evidence type="ECO:0000256" key="1">
    <source>
        <dbReference type="SAM" id="Phobius"/>
    </source>
</evidence>
<organism evidence="2 3">
    <name type="scientific">Thermococcus celer Vu 13 = JCM 8558</name>
    <dbReference type="NCBI Taxonomy" id="1293037"/>
    <lineage>
        <taxon>Archaea</taxon>
        <taxon>Methanobacteriati</taxon>
        <taxon>Methanobacteriota</taxon>
        <taxon>Thermococci</taxon>
        <taxon>Thermococcales</taxon>
        <taxon>Thermococcaceae</taxon>
        <taxon>Thermococcus</taxon>
    </lineage>
</organism>
<dbReference type="KEGG" id="tce:A3L02_07360"/>
<keyword evidence="1" id="KW-0812">Transmembrane</keyword>
<gene>
    <name evidence="2" type="ORF">A3L02_07360</name>
</gene>
<dbReference type="AlphaFoldDB" id="A0A218P386"/>
<evidence type="ECO:0000313" key="3">
    <source>
        <dbReference type="Proteomes" id="UP000197156"/>
    </source>
</evidence>
<accession>A0A218P386</accession>
<feature type="transmembrane region" description="Helical" evidence="1">
    <location>
        <begin position="12"/>
        <end position="30"/>
    </location>
</feature>
<keyword evidence="1" id="KW-0472">Membrane</keyword>
<keyword evidence="1" id="KW-1133">Transmembrane helix</keyword>
<name>A0A218P386_THECE</name>
<keyword evidence="3" id="KW-1185">Reference proteome</keyword>
<reference evidence="2 3" key="1">
    <citation type="submission" date="2016-03" db="EMBL/GenBank/DDBJ databases">
        <title>Complete genome sequence of Thermococcus celer.</title>
        <authorList>
            <person name="Oger P.M."/>
        </authorList>
    </citation>
    <scope>NUCLEOTIDE SEQUENCE [LARGE SCALE GENOMIC DNA]</scope>
    <source>
        <strain evidence="2 3">Vu 13</strain>
    </source>
</reference>
<evidence type="ECO:0000313" key="2">
    <source>
        <dbReference type="EMBL" id="ASI99385.1"/>
    </source>
</evidence>